<dbReference type="InterPro" id="IPR001251">
    <property type="entry name" value="CRAL-TRIO_dom"/>
</dbReference>
<dbReference type="SMART" id="SM00516">
    <property type="entry name" value="SEC14"/>
    <property type="match status" value="1"/>
</dbReference>
<comment type="caution">
    <text evidence="2">The sequence shown here is derived from an EMBL/GenBank/DDBJ whole genome shotgun (WGS) entry which is preliminary data.</text>
</comment>
<dbReference type="AlphaFoldDB" id="A0AAV5TDY9"/>
<dbReference type="SUPFAM" id="SSF52087">
    <property type="entry name" value="CRAL/TRIO domain"/>
    <property type="match status" value="1"/>
</dbReference>
<proteinExistence type="predicted"/>
<dbReference type="PANTHER" id="PTHR47159:SF5">
    <property type="entry name" value="CRAL-TRIO DOMAIN-CONTAINING PROTEIN"/>
    <property type="match status" value="1"/>
</dbReference>
<dbReference type="Gene3D" id="3.40.525.10">
    <property type="entry name" value="CRAL-TRIO lipid binding domain"/>
    <property type="match status" value="1"/>
</dbReference>
<protein>
    <recommendedName>
        <fullName evidence="1">CRAL-TRIO domain-containing protein</fullName>
    </recommendedName>
</protein>
<sequence length="181" mass="20878">HPIHSLWKISTLGMSAASPDCIVLLEQSGFVDYARIHDTFSFTEIVRAKLQDAEQVLAAVNRIEKKTGKQAYLMLVIDADGMEYTKQLIDLMRGPMGARSDFMLRHYVELVKYIVVVNVPAWAWAVWAMVKPMLPEQTRDKLRLLSSNWREEIQTLIDPSICPVFWNDENHGDFEYPLERP</sequence>
<dbReference type="InterPro" id="IPR053302">
    <property type="entry name" value="CRAL-TRIO_domain"/>
</dbReference>
<dbReference type="Proteomes" id="UP001432027">
    <property type="component" value="Unassembled WGS sequence"/>
</dbReference>
<organism evidence="2 3">
    <name type="scientific">Pristionchus entomophagus</name>
    <dbReference type="NCBI Taxonomy" id="358040"/>
    <lineage>
        <taxon>Eukaryota</taxon>
        <taxon>Metazoa</taxon>
        <taxon>Ecdysozoa</taxon>
        <taxon>Nematoda</taxon>
        <taxon>Chromadorea</taxon>
        <taxon>Rhabditida</taxon>
        <taxon>Rhabditina</taxon>
        <taxon>Diplogasteromorpha</taxon>
        <taxon>Diplogasteroidea</taxon>
        <taxon>Neodiplogasteridae</taxon>
        <taxon>Pristionchus</taxon>
    </lineage>
</organism>
<evidence type="ECO:0000313" key="2">
    <source>
        <dbReference type="EMBL" id="GMS92333.1"/>
    </source>
</evidence>
<feature type="non-terminal residue" evidence="2">
    <location>
        <position position="1"/>
    </location>
</feature>
<gene>
    <name evidence="2" type="ORF">PENTCL1PPCAC_14508</name>
</gene>
<evidence type="ECO:0000259" key="1">
    <source>
        <dbReference type="PROSITE" id="PS50191"/>
    </source>
</evidence>
<feature type="domain" description="CRAL-TRIO" evidence="1">
    <location>
        <begin position="1"/>
        <end position="174"/>
    </location>
</feature>
<dbReference type="PROSITE" id="PS50191">
    <property type="entry name" value="CRAL_TRIO"/>
    <property type="match status" value="1"/>
</dbReference>
<dbReference type="EMBL" id="BTSX01000004">
    <property type="protein sequence ID" value="GMS92333.1"/>
    <property type="molecule type" value="Genomic_DNA"/>
</dbReference>
<dbReference type="InterPro" id="IPR036865">
    <property type="entry name" value="CRAL-TRIO_dom_sf"/>
</dbReference>
<accession>A0AAV5TDY9</accession>
<dbReference type="Pfam" id="PF00650">
    <property type="entry name" value="CRAL_TRIO"/>
    <property type="match status" value="1"/>
</dbReference>
<name>A0AAV5TDY9_9BILA</name>
<dbReference type="CDD" id="cd00170">
    <property type="entry name" value="SEC14"/>
    <property type="match status" value="1"/>
</dbReference>
<dbReference type="PANTHER" id="PTHR47159">
    <property type="entry name" value="PROTEIN CBG07705-RELATED"/>
    <property type="match status" value="1"/>
</dbReference>
<reference evidence="2" key="1">
    <citation type="submission" date="2023-10" db="EMBL/GenBank/DDBJ databases">
        <title>Genome assembly of Pristionchus species.</title>
        <authorList>
            <person name="Yoshida K."/>
            <person name="Sommer R.J."/>
        </authorList>
    </citation>
    <scope>NUCLEOTIDE SEQUENCE</scope>
    <source>
        <strain evidence="2">RS0144</strain>
    </source>
</reference>
<feature type="non-terminal residue" evidence="2">
    <location>
        <position position="181"/>
    </location>
</feature>
<keyword evidence="3" id="KW-1185">Reference proteome</keyword>
<evidence type="ECO:0000313" key="3">
    <source>
        <dbReference type="Proteomes" id="UP001432027"/>
    </source>
</evidence>